<gene>
    <name evidence="5" type="ORF">ACFPL4_33670</name>
</gene>
<sequence length="412" mass="43851">MSSSPSDANATDPPAGAQAPTPSTAAGRSNGRAERILLVLLSLVTVVVFLVVASTFLPFPVNVVGATLSSFAAYLCAIALLLAVGTGWLLWRRRTWVRQVLSGLVVLSLLGAGVIGGRQLALADRENVDLDLTALFDLPGSAPPDESVDYTRFEGEDVALSIWRPQGRDRSSEAEAPIVFLVHGGGWVTGSRLEGVQPEHARWFAERGYLVVSADYTLSDKQRHLWNVTESQIGCALAWTAANAPRYGGDPSRLAMIGESAGGNLALQAAYKGNAGKLTSSCGGELPEVKAVSALYPGADMEVLYNHGASRTFAEQYTGGSPQQYQDRYAATTTVNHISPQSPPTLLTTGASDGLALPEGTYQLYDRLRSDDVPSHLIDIPYGQHGFDLATGGVGTQVWRQATLRWFADHGV</sequence>
<dbReference type="PANTHER" id="PTHR48081">
    <property type="entry name" value="AB HYDROLASE SUPERFAMILY PROTEIN C4A8.06C"/>
    <property type="match status" value="1"/>
</dbReference>
<dbReference type="GO" id="GO:0016787">
    <property type="term" value="F:hydrolase activity"/>
    <property type="evidence" value="ECO:0007669"/>
    <property type="project" value="UniProtKB-KW"/>
</dbReference>
<feature type="transmembrane region" description="Helical" evidence="3">
    <location>
        <begin position="100"/>
        <end position="117"/>
    </location>
</feature>
<evidence type="ECO:0000256" key="1">
    <source>
        <dbReference type="ARBA" id="ARBA00022801"/>
    </source>
</evidence>
<dbReference type="Gene3D" id="3.40.50.1820">
    <property type="entry name" value="alpha/beta hydrolase"/>
    <property type="match status" value="1"/>
</dbReference>
<dbReference type="RefSeq" id="WP_078598222.1">
    <property type="nucleotide sequence ID" value="NZ_JBHSJE010000014.1"/>
</dbReference>
<dbReference type="EMBL" id="JBHSJE010000014">
    <property type="protein sequence ID" value="MFC4983228.1"/>
    <property type="molecule type" value="Genomic_DNA"/>
</dbReference>
<comment type="caution">
    <text evidence="5">The sequence shown here is derived from an EMBL/GenBank/DDBJ whole genome shotgun (WGS) entry which is preliminary data.</text>
</comment>
<dbReference type="GeneID" id="31237808"/>
<evidence type="ECO:0000313" key="6">
    <source>
        <dbReference type="Proteomes" id="UP001595908"/>
    </source>
</evidence>
<feature type="transmembrane region" description="Helical" evidence="3">
    <location>
        <begin position="36"/>
        <end position="59"/>
    </location>
</feature>
<evidence type="ECO:0000256" key="3">
    <source>
        <dbReference type="SAM" id="Phobius"/>
    </source>
</evidence>
<accession>A0ABV9VJ44</accession>
<organism evidence="5 6">
    <name type="scientific">Streptomyces atroolivaceus</name>
    <dbReference type="NCBI Taxonomy" id="66869"/>
    <lineage>
        <taxon>Bacteria</taxon>
        <taxon>Bacillati</taxon>
        <taxon>Actinomycetota</taxon>
        <taxon>Actinomycetes</taxon>
        <taxon>Kitasatosporales</taxon>
        <taxon>Streptomycetaceae</taxon>
        <taxon>Streptomyces</taxon>
    </lineage>
</organism>
<dbReference type="InterPro" id="IPR049492">
    <property type="entry name" value="BD-FAE-like_dom"/>
</dbReference>
<keyword evidence="6" id="KW-1185">Reference proteome</keyword>
<reference evidence="6" key="1">
    <citation type="journal article" date="2019" name="Int. J. Syst. Evol. Microbiol.">
        <title>The Global Catalogue of Microorganisms (GCM) 10K type strain sequencing project: providing services to taxonomists for standard genome sequencing and annotation.</title>
        <authorList>
            <consortium name="The Broad Institute Genomics Platform"/>
            <consortium name="The Broad Institute Genome Sequencing Center for Infectious Disease"/>
            <person name="Wu L."/>
            <person name="Ma J."/>
        </authorList>
    </citation>
    <scope>NUCLEOTIDE SEQUENCE [LARGE SCALE GENOMIC DNA]</scope>
    <source>
        <strain evidence="6">ICMP 257</strain>
    </source>
</reference>
<feature type="region of interest" description="Disordered" evidence="2">
    <location>
        <begin position="1"/>
        <end position="28"/>
    </location>
</feature>
<proteinExistence type="predicted"/>
<feature type="domain" description="BD-FAE-like" evidence="4">
    <location>
        <begin position="171"/>
        <end position="367"/>
    </location>
</feature>
<evidence type="ECO:0000313" key="5">
    <source>
        <dbReference type="EMBL" id="MFC4983228.1"/>
    </source>
</evidence>
<dbReference type="SUPFAM" id="SSF53474">
    <property type="entry name" value="alpha/beta-Hydrolases"/>
    <property type="match status" value="1"/>
</dbReference>
<evidence type="ECO:0000259" key="4">
    <source>
        <dbReference type="Pfam" id="PF20434"/>
    </source>
</evidence>
<feature type="transmembrane region" description="Helical" evidence="3">
    <location>
        <begin position="71"/>
        <end position="91"/>
    </location>
</feature>
<name>A0ABV9VJ44_STRAZ</name>
<protein>
    <submittedName>
        <fullName evidence="5">Alpha/beta hydrolase</fullName>
    </submittedName>
</protein>
<keyword evidence="3" id="KW-0812">Transmembrane</keyword>
<keyword evidence="3" id="KW-1133">Transmembrane helix</keyword>
<keyword evidence="1 5" id="KW-0378">Hydrolase</keyword>
<dbReference type="InterPro" id="IPR050300">
    <property type="entry name" value="GDXG_lipolytic_enzyme"/>
</dbReference>
<keyword evidence="3" id="KW-0472">Membrane</keyword>
<dbReference type="Pfam" id="PF20434">
    <property type="entry name" value="BD-FAE"/>
    <property type="match status" value="1"/>
</dbReference>
<dbReference type="Proteomes" id="UP001595908">
    <property type="component" value="Unassembled WGS sequence"/>
</dbReference>
<evidence type="ECO:0000256" key="2">
    <source>
        <dbReference type="SAM" id="MobiDB-lite"/>
    </source>
</evidence>
<dbReference type="InterPro" id="IPR029058">
    <property type="entry name" value="AB_hydrolase_fold"/>
</dbReference>